<keyword evidence="2 8" id="KW-1003">Cell membrane</keyword>
<keyword evidence="5 8" id="KW-0406">Ion transport</keyword>
<keyword evidence="10" id="KW-1185">Reference proteome</keyword>
<evidence type="ECO:0000313" key="10">
    <source>
        <dbReference type="Proteomes" id="UP000009282"/>
    </source>
</evidence>
<evidence type="ECO:0000256" key="6">
    <source>
        <dbReference type="ARBA" id="ARBA00023136"/>
    </source>
</evidence>
<dbReference type="Proteomes" id="UP000009282">
    <property type="component" value="Chromosome"/>
</dbReference>
<dbReference type="eggNOG" id="COG1971">
    <property type="taxonomic scope" value="Bacteria"/>
</dbReference>
<keyword evidence="8" id="KW-0997">Cell inner membrane</keyword>
<evidence type="ECO:0000256" key="4">
    <source>
        <dbReference type="ARBA" id="ARBA00022989"/>
    </source>
</evidence>
<dbReference type="GO" id="GO:0005384">
    <property type="term" value="F:manganese ion transmembrane transporter activity"/>
    <property type="evidence" value="ECO:0007669"/>
    <property type="project" value="UniProtKB-UniRule"/>
</dbReference>
<dbReference type="InterPro" id="IPR022929">
    <property type="entry name" value="Put_MntP"/>
</dbReference>
<feature type="transmembrane region" description="Helical" evidence="8">
    <location>
        <begin position="130"/>
        <end position="151"/>
    </location>
</feature>
<dbReference type="EMBL" id="CP003060">
    <property type="protein sequence ID" value="AEP31517.1"/>
    <property type="molecule type" value="Genomic_DNA"/>
</dbReference>
<keyword evidence="1 8" id="KW-0813">Transport</keyword>
<dbReference type="Pfam" id="PF02659">
    <property type="entry name" value="Mntp"/>
    <property type="match status" value="1"/>
</dbReference>
<comment type="similarity">
    <text evidence="8">Belongs to the MntP (TC 9.B.29) family.</text>
</comment>
<evidence type="ECO:0000256" key="3">
    <source>
        <dbReference type="ARBA" id="ARBA00022692"/>
    </source>
</evidence>
<dbReference type="InterPro" id="IPR003810">
    <property type="entry name" value="Mntp/YtaF"/>
</dbReference>
<dbReference type="GO" id="GO:0005886">
    <property type="term" value="C:plasma membrane"/>
    <property type="evidence" value="ECO:0007669"/>
    <property type="project" value="UniProtKB-SubCell"/>
</dbReference>
<keyword evidence="6 8" id="KW-0472">Membrane</keyword>
<feature type="transmembrane region" description="Helical" evidence="8">
    <location>
        <begin position="66"/>
        <end position="84"/>
    </location>
</feature>
<proteinExistence type="inferred from homology"/>
<dbReference type="HOGENOM" id="CLU_096410_3_0_6"/>
<keyword evidence="7 8" id="KW-0464">Manganese</keyword>
<reference evidence="9 10" key="1">
    <citation type="journal article" date="2011" name="J. Bacteriol.">
        <title>Complete genome sequence of seawater bacterium Glaciecola nitratireducens FR1064T.</title>
        <authorList>
            <person name="Bian F."/>
            <person name="Qin Q.L."/>
            <person name="Xie B.B."/>
            <person name="Shu Y.L."/>
            <person name="Zhang X.Y."/>
            <person name="Yu Y."/>
            <person name="Chen B."/>
            <person name="Chen X.L."/>
            <person name="Zhou B.C."/>
            <person name="Zhang Y.Z."/>
        </authorList>
    </citation>
    <scope>NUCLEOTIDE SEQUENCE [LARGE SCALE GENOMIC DNA]</scope>
    <source>
        <strain evidence="10">JCM 12485 / KCTC 12276 / FR1064</strain>
    </source>
</reference>
<organism evidence="9 10">
    <name type="scientific">Glaciecola nitratireducens (strain JCM 12485 / KCTC 12276 / FR1064)</name>
    <dbReference type="NCBI Taxonomy" id="1085623"/>
    <lineage>
        <taxon>Bacteria</taxon>
        <taxon>Pseudomonadati</taxon>
        <taxon>Pseudomonadota</taxon>
        <taxon>Gammaproteobacteria</taxon>
        <taxon>Alteromonadales</taxon>
        <taxon>Alteromonadaceae</taxon>
        <taxon>Brumicola</taxon>
    </lineage>
</organism>
<dbReference type="PANTHER" id="PTHR35529:SF1">
    <property type="entry name" value="MANGANESE EFFLUX PUMP MNTP-RELATED"/>
    <property type="match status" value="1"/>
</dbReference>
<accession>G4QN98</accession>
<feature type="transmembrane region" description="Helical" evidence="8">
    <location>
        <begin position="163"/>
        <end position="179"/>
    </location>
</feature>
<evidence type="ECO:0000313" key="9">
    <source>
        <dbReference type="EMBL" id="AEP31517.1"/>
    </source>
</evidence>
<protein>
    <recommendedName>
        <fullName evidence="8">Putative manganese efflux pump MntP</fullName>
    </recommendedName>
</protein>
<evidence type="ECO:0000256" key="1">
    <source>
        <dbReference type="ARBA" id="ARBA00022448"/>
    </source>
</evidence>
<evidence type="ECO:0000256" key="7">
    <source>
        <dbReference type="ARBA" id="ARBA00023211"/>
    </source>
</evidence>
<feature type="transmembrane region" description="Helical" evidence="8">
    <location>
        <begin position="105"/>
        <end position="124"/>
    </location>
</feature>
<dbReference type="STRING" id="1085623.GNIT_3423"/>
<evidence type="ECO:0000256" key="2">
    <source>
        <dbReference type="ARBA" id="ARBA00022475"/>
    </source>
</evidence>
<comment type="subcellular location">
    <subcellularLocation>
        <location evidence="8">Cell inner membrane</location>
        <topology evidence="8">Multi-pass membrane protein</topology>
    </subcellularLocation>
</comment>
<keyword evidence="3 8" id="KW-0812">Transmembrane</keyword>
<dbReference type="PANTHER" id="PTHR35529">
    <property type="entry name" value="MANGANESE EFFLUX PUMP MNTP-RELATED"/>
    <property type="match status" value="1"/>
</dbReference>
<gene>
    <name evidence="8" type="primary">mntP</name>
    <name evidence="9" type="ordered locus">GNIT_3423</name>
</gene>
<dbReference type="KEGG" id="gni:GNIT_3423"/>
<evidence type="ECO:0000256" key="8">
    <source>
        <dbReference type="HAMAP-Rule" id="MF_01521"/>
    </source>
</evidence>
<evidence type="ECO:0000256" key="5">
    <source>
        <dbReference type="ARBA" id="ARBA00023065"/>
    </source>
</evidence>
<keyword evidence="4 8" id="KW-1133">Transmembrane helix</keyword>
<feature type="transmembrane region" description="Helical" evidence="8">
    <location>
        <begin position="6"/>
        <end position="25"/>
    </location>
</feature>
<feature type="transmembrane region" description="Helical" evidence="8">
    <location>
        <begin position="37"/>
        <end position="60"/>
    </location>
</feature>
<sequence length="180" mass="19350">MIEIIFLAIALSMDAFAVSLTIGVSNPKQIQKMALLAGLYFGIAQGLMPLFGYLGGVAIFGWLGEYTQWIAFILLLIIGIKMVYEALTSPPEKGVTSKKYSHHALLMLAIATSIDALAAGFTLTLMSINGIYACIIIAIITFLFSYSGVLMGRSSSVWLGNKAEIFGGVVLIFLGFKVLI</sequence>
<dbReference type="RefSeq" id="WP_014110388.1">
    <property type="nucleotide sequence ID" value="NC_016041.1"/>
</dbReference>
<dbReference type="HAMAP" id="MF_01521">
    <property type="entry name" value="MntP_pump"/>
    <property type="match status" value="1"/>
</dbReference>
<comment type="function">
    <text evidence="8">Probably functions as a manganese efflux pump.</text>
</comment>
<name>G4QN98_GLANF</name>
<dbReference type="AlphaFoldDB" id="G4QN98"/>
<dbReference type="OrthoDB" id="9811590at2"/>